<evidence type="ECO:0000313" key="3">
    <source>
        <dbReference type="Proteomes" id="UP000594262"/>
    </source>
</evidence>
<dbReference type="Pfam" id="PF12576">
    <property type="entry name" value="DUF3754"/>
    <property type="match status" value="1"/>
</dbReference>
<dbReference type="PANTHER" id="PTHR16095:SF11">
    <property type="entry name" value="TRANSMEMBRANE PROTEIN 143"/>
    <property type="match status" value="1"/>
</dbReference>
<keyword evidence="1" id="KW-0597">Phosphoprotein</keyword>
<dbReference type="OrthoDB" id="2020015at2759"/>
<sequence>MNSSFHRQLVYVTKRVLAPPQLQLSCRACSTNLVQASLEGKQMERFIPMTRRTLLRKLTENTHLVAPDEREQYIEFVKGLESSISHQFHGSLKELKQLYDPLNPDKETLVGLHINKKEKQEQEFWLLQKLSLLLEKAHFQEIPRNDVAKALEDHPCYEGVMVKVDMKKFDVIKFWALGEEEVPLHYDNFRERIRNQMYVYMKQWPKNMSTYKRVVVAVRSKKQNKLFLKAFKDIPTNGLEYILPEGKISISKFDAGLMATGVTIGALSVGARLLSSAADMNLSWTSIVGGMTALLALQSWSAYKNKRNKYLVELAKTFYYKALANNRALLTLVTDRAEDEVFKASLLAYTFILKENILRETKNSTAANTLHMDQLVSVRELNDSIEHWMSERYDVNIHFDGRNALQQLEQLGLLKSQKLGEEVHLTVKSLADSIRSLPMVTSSLDVEEDREEELDLEQIVPVTDTEIADVASRVKQREAEFASPGWQ</sequence>
<evidence type="ECO:0008006" key="4">
    <source>
        <dbReference type="Google" id="ProtNLM"/>
    </source>
</evidence>
<dbReference type="Proteomes" id="UP000594262">
    <property type="component" value="Unplaced"/>
</dbReference>
<organism evidence="2 3">
    <name type="scientific">Clytia hemisphaerica</name>
    <dbReference type="NCBI Taxonomy" id="252671"/>
    <lineage>
        <taxon>Eukaryota</taxon>
        <taxon>Metazoa</taxon>
        <taxon>Cnidaria</taxon>
        <taxon>Hydrozoa</taxon>
        <taxon>Hydroidolina</taxon>
        <taxon>Leptothecata</taxon>
        <taxon>Obeliida</taxon>
        <taxon>Clytiidae</taxon>
        <taxon>Clytia</taxon>
    </lineage>
</organism>
<evidence type="ECO:0000256" key="1">
    <source>
        <dbReference type="ARBA" id="ARBA00022553"/>
    </source>
</evidence>
<evidence type="ECO:0000313" key="2">
    <source>
        <dbReference type="EnsemblMetazoa" id="CLYHEMP016195.1"/>
    </source>
</evidence>
<keyword evidence="3" id="KW-1185">Reference proteome</keyword>
<dbReference type="EnsemblMetazoa" id="CLYHEMT016195.1">
    <property type="protein sequence ID" value="CLYHEMP016195.1"/>
    <property type="gene ID" value="CLYHEMG016195"/>
</dbReference>
<name>A0A7M5X189_9CNID</name>
<dbReference type="PANTHER" id="PTHR16095">
    <property type="entry name" value="TRANSMEMBRANE PROTEIN 143 FAMILY MEMBER"/>
    <property type="match status" value="1"/>
</dbReference>
<protein>
    <recommendedName>
        <fullName evidence="4">Transmembrane protein</fullName>
    </recommendedName>
</protein>
<reference evidence="2" key="1">
    <citation type="submission" date="2021-01" db="UniProtKB">
        <authorList>
            <consortium name="EnsemblMetazoa"/>
        </authorList>
    </citation>
    <scope>IDENTIFICATION</scope>
</reference>
<dbReference type="GeneID" id="136808990"/>
<dbReference type="AlphaFoldDB" id="A0A7M5X189"/>
<dbReference type="InterPro" id="IPR022227">
    <property type="entry name" value="DUF3754"/>
</dbReference>
<proteinExistence type="predicted"/>
<dbReference type="RefSeq" id="XP_066921665.1">
    <property type="nucleotide sequence ID" value="XM_067065564.1"/>
</dbReference>
<accession>A0A7M5X189</accession>